<dbReference type="InterPro" id="IPR029479">
    <property type="entry name" value="Nitroreductase"/>
</dbReference>
<sequence length="336" mass="38883">MKFLKNIIPNYLLNIGRKVLTVKRIFFIYFYDYKRFCKYSPVISGYNNRDKLEAKIIERYHSIEKGLTMPDFRFNFGIPVLTSLTDNCIEYNEKYGESTQLKHALSVIFEYEKKHIDSKVPLNQDTIKVLNNLKNKIKNREEFPLGQKLVFKTDYFSEVNSNFSAFSNSRKSLRNYLEDQEVDLNLITNAIEIAKNAPSACNRQSVRVYVFSDKEQIKKILKIQGGNRGFGHLTNKLIIITSDLSVWGFARERNQTFIDGGIFAMNLLYGLHFQQIGACILNCSLSPENDVKLRSLGFIRESENFISMISCGILPEKFMQAASKRHEVSEILTIIK</sequence>
<dbReference type="AlphaFoldDB" id="A0A512C959"/>
<proteinExistence type="inferred from homology"/>
<evidence type="ECO:0000256" key="2">
    <source>
        <dbReference type="ARBA" id="ARBA00023002"/>
    </source>
</evidence>
<dbReference type="Gene3D" id="3.40.109.10">
    <property type="entry name" value="NADH Oxidase"/>
    <property type="match status" value="2"/>
</dbReference>
<keyword evidence="2" id="KW-0560">Oxidoreductase</keyword>
<evidence type="ECO:0000313" key="5">
    <source>
        <dbReference type="Proteomes" id="UP000321301"/>
    </source>
</evidence>
<dbReference type="RefSeq" id="WP_146947368.1">
    <property type="nucleotide sequence ID" value="NZ_BJYV01000004.1"/>
</dbReference>
<evidence type="ECO:0000259" key="3">
    <source>
        <dbReference type="Pfam" id="PF00881"/>
    </source>
</evidence>
<dbReference type="EMBL" id="BJYV01000004">
    <property type="protein sequence ID" value="GEO20741.1"/>
    <property type="molecule type" value="Genomic_DNA"/>
</dbReference>
<accession>A0A512C959</accession>
<dbReference type="PANTHER" id="PTHR43673">
    <property type="entry name" value="NAD(P)H NITROREDUCTASE YDGI-RELATED"/>
    <property type="match status" value="1"/>
</dbReference>
<comment type="similarity">
    <text evidence="1">Belongs to the nitroreductase family.</text>
</comment>
<dbReference type="Pfam" id="PF00881">
    <property type="entry name" value="Nitroreductase"/>
    <property type="match status" value="1"/>
</dbReference>
<dbReference type="InterPro" id="IPR000415">
    <property type="entry name" value="Nitroreductase-like"/>
</dbReference>
<evidence type="ECO:0000313" key="4">
    <source>
        <dbReference type="EMBL" id="GEO20741.1"/>
    </source>
</evidence>
<feature type="domain" description="Nitroreductase" evidence="3">
    <location>
        <begin position="169"/>
        <end position="223"/>
    </location>
</feature>
<keyword evidence="5" id="KW-1185">Reference proteome</keyword>
<dbReference type="SUPFAM" id="SSF55469">
    <property type="entry name" value="FMN-dependent nitroreductase-like"/>
    <property type="match status" value="1"/>
</dbReference>
<evidence type="ECO:0000256" key="1">
    <source>
        <dbReference type="ARBA" id="ARBA00007118"/>
    </source>
</evidence>
<dbReference type="Proteomes" id="UP000321301">
    <property type="component" value="Unassembled WGS sequence"/>
</dbReference>
<comment type="caution">
    <text evidence="4">The sequence shown here is derived from an EMBL/GenBank/DDBJ whole genome shotgun (WGS) entry which is preliminary data.</text>
</comment>
<name>A0A512C959_9BACT</name>
<protein>
    <recommendedName>
        <fullName evidence="3">Nitroreductase domain-containing protein</fullName>
    </recommendedName>
</protein>
<organism evidence="4 5">
    <name type="scientific">Cyclobacterium qasimii</name>
    <dbReference type="NCBI Taxonomy" id="1350429"/>
    <lineage>
        <taxon>Bacteria</taxon>
        <taxon>Pseudomonadati</taxon>
        <taxon>Bacteroidota</taxon>
        <taxon>Cytophagia</taxon>
        <taxon>Cytophagales</taxon>
        <taxon>Cyclobacteriaceae</taxon>
        <taxon>Cyclobacterium</taxon>
    </lineage>
</organism>
<dbReference type="PANTHER" id="PTHR43673:SF10">
    <property type="entry name" value="NADH DEHYDROGENASE_NAD(P)H NITROREDUCTASE XCC3605-RELATED"/>
    <property type="match status" value="1"/>
</dbReference>
<dbReference type="GO" id="GO:0016491">
    <property type="term" value="F:oxidoreductase activity"/>
    <property type="evidence" value="ECO:0007669"/>
    <property type="project" value="UniProtKB-KW"/>
</dbReference>
<reference evidence="4 5" key="1">
    <citation type="submission" date="2019-07" db="EMBL/GenBank/DDBJ databases">
        <title>Whole genome shotgun sequence of Cyclobacterium qasimii NBRC 106168.</title>
        <authorList>
            <person name="Hosoyama A."/>
            <person name="Uohara A."/>
            <person name="Ohji S."/>
            <person name="Ichikawa N."/>
        </authorList>
    </citation>
    <scope>NUCLEOTIDE SEQUENCE [LARGE SCALE GENOMIC DNA]</scope>
    <source>
        <strain evidence="4 5">NBRC 106168</strain>
    </source>
</reference>
<gene>
    <name evidence="4" type="ORF">CQA01_12750</name>
</gene>